<dbReference type="AlphaFoldDB" id="A0A3D8V9K0"/>
<dbReference type="GO" id="GO:0016811">
    <property type="term" value="F:hydrolase activity, acting on carbon-nitrogen (but not peptide) bonds, in linear amides"/>
    <property type="evidence" value="ECO:0007669"/>
    <property type="project" value="UniProtKB-ARBA"/>
</dbReference>
<evidence type="ECO:0000256" key="6">
    <source>
        <dbReference type="PIRSR" id="PIRSR600246-2"/>
    </source>
</evidence>
<reference evidence="9 10" key="1">
    <citation type="submission" date="2018-08" db="EMBL/GenBank/DDBJ databases">
        <title>Lysobacter soli KCTC 22011, whole genome shotgun sequence.</title>
        <authorList>
            <person name="Zhang X."/>
            <person name="Feng G."/>
            <person name="Zhu H."/>
        </authorList>
    </citation>
    <scope>NUCLEOTIDE SEQUENCE [LARGE SCALE GENOMIC DNA]</scope>
    <source>
        <strain evidence="9 10">KCTC 22011</strain>
    </source>
</reference>
<evidence type="ECO:0000256" key="3">
    <source>
        <dbReference type="ARBA" id="ARBA00022813"/>
    </source>
</evidence>
<sequence>MRLSLPLAVLFAMSFNLSAAEAPATGKTALVIHGGAGFVPMQSITPSERKAYHEALNRALDAGNAVLSRGGTALDAVTEAVVVLEDAPQFNAGKGAVFNAKGGHELDAAIMEGHTRRAGAIAGVTTIKNPIKLARTVMEKSPHVMLAGEGAEAFADEHPDIQRVPNSYFDTDKRLEQLKRAQAKEAKEAADGKRQAFDGTLDPPTYLGTVGAVALDSQGHIAAATSTGGMTNKKWGRVGDAPIIGAGTWADERCGVSGTGWGEFYIRNAVAHDICARVAYRGDSLEDAANEVVNRIVTKAGGDGGAIALDRDGNIAMPFNSGSMFRGWIKPDGSRGTAIHEGE</sequence>
<keyword evidence="1" id="KW-0645">Protease</keyword>
<keyword evidence="10" id="KW-1185">Reference proteome</keyword>
<evidence type="ECO:0000256" key="1">
    <source>
        <dbReference type="ARBA" id="ARBA00022670"/>
    </source>
</evidence>
<keyword evidence="8" id="KW-0732">Signal</keyword>
<dbReference type="EMBL" id="QTJR01000012">
    <property type="protein sequence ID" value="RDY65973.1"/>
    <property type="molecule type" value="Genomic_DNA"/>
</dbReference>
<dbReference type="Proteomes" id="UP000256829">
    <property type="component" value="Unassembled WGS sequence"/>
</dbReference>
<dbReference type="InterPro" id="IPR000246">
    <property type="entry name" value="Peptidase_T2"/>
</dbReference>
<evidence type="ECO:0000313" key="9">
    <source>
        <dbReference type="EMBL" id="RDY65973.1"/>
    </source>
</evidence>
<comment type="caution">
    <text evidence="9">The sequence shown here is derived from an EMBL/GenBank/DDBJ whole genome shotgun (WGS) entry which is preliminary data.</text>
</comment>
<dbReference type="PANTHER" id="PTHR10188">
    <property type="entry name" value="L-ASPARAGINASE"/>
    <property type="match status" value="1"/>
</dbReference>
<feature type="binding site" evidence="6">
    <location>
        <begin position="237"/>
        <end position="240"/>
    </location>
    <ligand>
        <name>substrate</name>
    </ligand>
</feature>
<feature type="chain" id="PRO_5017759519" description="Isoaspartyl peptidase" evidence="8">
    <location>
        <begin position="20"/>
        <end position="343"/>
    </location>
</feature>
<dbReference type="PANTHER" id="PTHR10188:SF6">
    <property type="entry name" value="N(4)-(BETA-N-ACETYLGLUCOSAMINYL)-L-ASPARAGINASE"/>
    <property type="match status" value="1"/>
</dbReference>
<gene>
    <name evidence="9" type="ORF">DX912_14835</name>
</gene>
<dbReference type="RefSeq" id="WP_115843659.1">
    <property type="nucleotide sequence ID" value="NZ_CP183976.1"/>
</dbReference>
<evidence type="ECO:0000256" key="7">
    <source>
        <dbReference type="PIRSR" id="PIRSR600246-3"/>
    </source>
</evidence>
<dbReference type="InterPro" id="IPR029055">
    <property type="entry name" value="Ntn_hydrolases_N"/>
</dbReference>
<name>A0A3D8V9K0_9GAMM</name>
<proteinExistence type="predicted"/>
<dbReference type="SUPFAM" id="SSF56235">
    <property type="entry name" value="N-terminal nucleophile aminohydrolases (Ntn hydrolases)"/>
    <property type="match status" value="1"/>
</dbReference>
<evidence type="ECO:0000256" key="4">
    <source>
        <dbReference type="ARBA" id="ARBA00069124"/>
    </source>
</evidence>
<evidence type="ECO:0000256" key="5">
    <source>
        <dbReference type="PIRSR" id="PIRSR600246-1"/>
    </source>
</evidence>
<dbReference type="FunFam" id="3.60.20.30:FF:000001">
    <property type="entry name" value="Isoaspartyl peptidase/L-asparaginase"/>
    <property type="match status" value="1"/>
</dbReference>
<accession>A0A3D8V9K0</accession>
<keyword evidence="2" id="KW-0378">Hydrolase</keyword>
<feature type="site" description="Cleavage; by autolysis" evidence="7">
    <location>
        <begin position="208"/>
        <end position="209"/>
    </location>
</feature>
<dbReference type="Pfam" id="PF01112">
    <property type="entry name" value="Asparaginase_2"/>
    <property type="match status" value="1"/>
</dbReference>
<organism evidence="9 10">
    <name type="scientific">Lysobacter soli</name>
    <dbReference type="NCBI Taxonomy" id="453783"/>
    <lineage>
        <taxon>Bacteria</taxon>
        <taxon>Pseudomonadati</taxon>
        <taxon>Pseudomonadota</taxon>
        <taxon>Gammaproteobacteria</taxon>
        <taxon>Lysobacterales</taxon>
        <taxon>Lysobacteraceae</taxon>
        <taxon>Lysobacter</taxon>
    </lineage>
</organism>
<evidence type="ECO:0000256" key="2">
    <source>
        <dbReference type="ARBA" id="ARBA00022801"/>
    </source>
</evidence>
<dbReference type="CDD" id="cd04701">
    <property type="entry name" value="Asparaginase_2"/>
    <property type="match status" value="1"/>
</dbReference>
<evidence type="ECO:0000313" key="10">
    <source>
        <dbReference type="Proteomes" id="UP000256829"/>
    </source>
</evidence>
<dbReference type="GO" id="GO:0006508">
    <property type="term" value="P:proteolysis"/>
    <property type="evidence" value="ECO:0007669"/>
    <property type="project" value="UniProtKB-KW"/>
</dbReference>
<evidence type="ECO:0000256" key="8">
    <source>
        <dbReference type="SAM" id="SignalP"/>
    </source>
</evidence>
<dbReference type="GO" id="GO:0008233">
    <property type="term" value="F:peptidase activity"/>
    <property type="evidence" value="ECO:0007669"/>
    <property type="project" value="UniProtKB-KW"/>
</dbReference>
<feature type="active site" description="Nucleophile" evidence="5">
    <location>
        <position position="209"/>
    </location>
</feature>
<feature type="signal peptide" evidence="8">
    <location>
        <begin position="1"/>
        <end position="19"/>
    </location>
</feature>
<feature type="binding site" evidence="6">
    <location>
        <begin position="259"/>
        <end position="262"/>
    </location>
    <ligand>
        <name>substrate</name>
    </ligand>
</feature>
<dbReference type="Gene3D" id="3.60.20.30">
    <property type="entry name" value="(Glycosyl)asparaginase"/>
    <property type="match status" value="1"/>
</dbReference>
<keyword evidence="3" id="KW-0068">Autocatalytic cleavage</keyword>
<protein>
    <recommendedName>
        <fullName evidence="4">Isoaspartyl peptidase</fullName>
    </recommendedName>
</protein>